<evidence type="ECO:0000313" key="1">
    <source>
        <dbReference type="EMBL" id="KKL91958.1"/>
    </source>
</evidence>
<accession>A0A0F9G040</accession>
<protein>
    <submittedName>
        <fullName evidence="1">Uncharacterized protein</fullName>
    </submittedName>
</protein>
<proteinExistence type="predicted"/>
<sequence>MPVKAVPALNSNHEIIERAATAEQLAIAIDNNAFSAVLADVENIVIDNRNMASLLIHLFNNAGTNSFDYEISGHAKQVDVPPALSIAPKDWVVLPNGTGSVANDANAALTVTDDWAWIAIRLKRTVSSNNSIADIFIRGLKN</sequence>
<name>A0A0F9G040_9ZZZZ</name>
<reference evidence="1" key="1">
    <citation type="journal article" date="2015" name="Nature">
        <title>Complex archaea that bridge the gap between prokaryotes and eukaryotes.</title>
        <authorList>
            <person name="Spang A."/>
            <person name="Saw J.H."/>
            <person name="Jorgensen S.L."/>
            <person name="Zaremba-Niedzwiedzka K."/>
            <person name="Martijn J."/>
            <person name="Lind A.E."/>
            <person name="van Eijk R."/>
            <person name="Schleper C."/>
            <person name="Guy L."/>
            <person name="Ettema T.J."/>
        </authorList>
    </citation>
    <scope>NUCLEOTIDE SEQUENCE</scope>
</reference>
<dbReference type="AlphaFoldDB" id="A0A0F9G040"/>
<gene>
    <name evidence="1" type="ORF">LCGC14_1889470</name>
</gene>
<dbReference type="EMBL" id="LAZR01019598">
    <property type="protein sequence ID" value="KKL91958.1"/>
    <property type="molecule type" value="Genomic_DNA"/>
</dbReference>
<organism evidence="1">
    <name type="scientific">marine sediment metagenome</name>
    <dbReference type="NCBI Taxonomy" id="412755"/>
    <lineage>
        <taxon>unclassified sequences</taxon>
        <taxon>metagenomes</taxon>
        <taxon>ecological metagenomes</taxon>
    </lineage>
</organism>
<comment type="caution">
    <text evidence="1">The sequence shown here is derived from an EMBL/GenBank/DDBJ whole genome shotgun (WGS) entry which is preliminary data.</text>
</comment>